<evidence type="ECO:0000313" key="1">
    <source>
        <dbReference type="EMBL" id="MBO3738920.1"/>
    </source>
</evidence>
<proteinExistence type="predicted"/>
<protein>
    <recommendedName>
        <fullName evidence="3">SHOCT domain-containing protein</fullName>
    </recommendedName>
</protein>
<comment type="caution">
    <text evidence="1">The sequence shown here is derived from an EMBL/GenBank/DDBJ whole genome shotgun (WGS) entry which is preliminary data.</text>
</comment>
<accession>A0ABS3UJK2</accession>
<evidence type="ECO:0008006" key="3">
    <source>
        <dbReference type="Google" id="ProtNLM"/>
    </source>
</evidence>
<keyword evidence="2" id="KW-1185">Reference proteome</keyword>
<gene>
    <name evidence="1" type="ORF">J5X75_15440</name>
</gene>
<dbReference type="Proteomes" id="UP000679690">
    <property type="component" value="Unassembled WGS sequence"/>
</dbReference>
<dbReference type="EMBL" id="JAGFNS010000009">
    <property type="protein sequence ID" value="MBO3738920.1"/>
    <property type="molecule type" value="Genomic_DNA"/>
</dbReference>
<organism evidence="1 2">
    <name type="scientific">Actinoplanes flavus</name>
    <dbReference type="NCBI Taxonomy" id="2820290"/>
    <lineage>
        <taxon>Bacteria</taxon>
        <taxon>Bacillati</taxon>
        <taxon>Actinomycetota</taxon>
        <taxon>Actinomycetes</taxon>
        <taxon>Micromonosporales</taxon>
        <taxon>Micromonosporaceae</taxon>
        <taxon>Actinoplanes</taxon>
    </lineage>
</organism>
<evidence type="ECO:0000313" key="2">
    <source>
        <dbReference type="Proteomes" id="UP000679690"/>
    </source>
</evidence>
<sequence length="78" mass="8504">MVVPVLLLAVMVVCWAVTRRPRPVPPPGPVPLIPRAESTEGLLVAQLFGGDLTPAQYRRAMACLAQRDDSRHPLPLPE</sequence>
<reference evidence="1 2" key="1">
    <citation type="submission" date="2021-03" db="EMBL/GenBank/DDBJ databases">
        <title>Actinoplanes flavus sp. nov., a novel actinomycete isolated from Coconut Palm rhizosphere soil.</title>
        <authorList>
            <person name="Luo X."/>
        </authorList>
    </citation>
    <scope>NUCLEOTIDE SEQUENCE [LARGE SCALE GENOMIC DNA]</scope>
    <source>
        <strain evidence="1 2">NEAU-H7</strain>
    </source>
</reference>
<name>A0ABS3UJK2_9ACTN</name>
<dbReference type="RefSeq" id="WP_208468091.1">
    <property type="nucleotide sequence ID" value="NZ_JAGFNS010000009.1"/>
</dbReference>